<dbReference type="SUPFAM" id="SSF48371">
    <property type="entry name" value="ARM repeat"/>
    <property type="match status" value="1"/>
</dbReference>
<dbReference type="Gene3D" id="1.10.10.1770">
    <property type="entry name" value="Gun4-like"/>
    <property type="match status" value="1"/>
</dbReference>
<dbReference type="GO" id="GO:0030288">
    <property type="term" value="C:outer membrane-bounded periplasmic space"/>
    <property type="evidence" value="ECO:0007669"/>
    <property type="project" value="TreeGrafter"/>
</dbReference>
<dbReference type="EMBL" id="CP000828">
    <property type="protein sequence ID" value="ABW25747.1"/>
    <property type="molecule type" value="Genomic_DNA"/>
</dbReference>
<dbReference type="Gene3D" id="1.25.40.620">
    <property type="match status" value="1"/>
</dbReference>
<dbReference type="Pfam" id="PF16416">
    <property type="entry name" value="GUN4_N"/>
    <property type="match status" value="1"/>
</dbReference>
<evidence type="ECO:0000259" key="2">
    <source>
        <dbReference type="Pfam" id="PF16416"/>
    </source>
</evidence>
<dbReference type="PANTHER" id="PTHR34800:SF1">
    <property type="entry name" value="TETRAPYRROLE-BINDING PROTEIN, CHLOROPLASTIC"/>
    <property type="match status" value="1"/>
</dbReference>
<dbReference type="HOGENOM" id="CLU_097086_0_0_3"/>
<feature type="domain" description="GUN4-like" evidence="1">
    <location>
        <begin position="93"/>
        <end position="232"/>
    </location>
</feature>
<dbReference type="InterPro" id="IPR008629">
    <property type="entry name" value="GUN4-like"/>
</dbReference>
<dbReference type="eggNOG" id="COG0515">
    <property type="taxonomic scope" value="Bacteria"/>
</dbReference>
<evidence type="ECO:0000313" key="3">
    <source>
        <dbReference type="EMBL" id="ABW25747.1"/>
    </source>
</evidence>
<sequence>MDASAQSQPPDIAELESQLNTGSEKIQLQVMPDILAQGEAGYAILQNFLLSRQQEPSTFIDGRCYELLLGTEVPAVQSFLQEHFESGVVPLRSEQNIDYLPLQRLLAKQSFQAADDLTLSKLCELSGPAAIKRKWIYFTEVEQYPIPDLQTINQLWLVHSEGKFGYSVQRQLWLSVGRNWDVLWPKINWRSGRNWTRWPDEFTWDLSAPRGHLPLSNQLRGVQVLNALLSHPAWTS</sequence>
<protein>
    <submittedName>
        <fullName evidence="3">GUN4-like family protein</fullName>
    </submittedName>
</protein>
<dbReference type="InterPro" id="IPR032192">
    <property type="entry name" value="GUN4_N"/>
</dbReference>
<dbReference type="Pfam" id="PF05419">
    <property type="entry name" value="GUN4"/>
    <property type="match status" value="1"/>
</dbReference>
<dbReference type="GO" id="GO:0046906">
    <property type="term" value="F:tetrapyrrole binding"/>
    <property type="evidence" value="ECO:0007669"/>
    <property type="project" value="TreeGrafter"/>
</dbReference>
<dbReference type="CDD" id="cd16383">
    <property type="entry name" value="GUN4"/>
    <property type="match status" value="1"/>
</dbReference>
<feature type="domain" description="GUN4 N-terminal ARM-like repeat" evidence="2">
    <location>
        <begin position="4"/>
        <end position="85"/>
    </location>
</feature>
<name>B0CEB3_ACAM1</name>
<organism evidence="3 4">
    <name type="scientific">Acaryochloris marina (strain MBIC 11017)</name>
    <dbReference type="NCBI Taxonomy" id="329726"/>
    <lineage>
        <taxon>Bacteria</taxon>
        <taxon>Bacillati</taxon>
        <taxon>Cyanobacteriota</taxon>
        <taxon>Cyanophyceae</taxon>
        <taxon>Acaryochloridales</taxon>
        <taxon>Acaryochloridaceae</taxon>
        <taxon>Acaryochloris</taxon>
    </lineage>
</organism>
<dbReference type="STRING" id="329726.AM1_0701"/>
<evidence type="ECO:0000259" key="1">
    <source>
        <dbReference type="Pfam" id="PF05419"/>
    </source>
</evidence>
<reference evidence="3 4" key="1">
    <citation type="journal article" date="2008" name="Proc. Natl. Acad. Sci. U.S.A.">
        <title>Niche adaptation and genome expansion in the chlorophyll d-producing cyanobacterium Acaryochloris marina.</title>
        <authorList>
            <person name="Swingley W.D."/>
            <person name="Chen M."/>
            <person name="Cheung P.C."/>
            <person name="Conrad A.L."/>
            <person name="Dejesa L.C."/>
            <person name="Hao J."/>
            <person name="Honchak B.M."/>
            <person name="Karbach L.E."/>
            <person name="Kurdoglu A."/>
            <person name="Lahiri S."/>
            <person name="Mastrian S.D."/>
            <person name="Miyashita H."/>
            <person name="Page L."/>
            <person name="Ramakrishna P."/>
            <person name="Satoh S."/>
            <person name="Sattley W.M."/>
            <person name="Shimada Y."/>
            <person name="Taylor H.L."/>
            <person name="Tomo T."/>
            <person name="Tsuchiya T."/>
            <person name="Wang Z.T."/>
            <person name="Raymond J."/>
            <person name="Mimuro M."/>
            <person name="Blankenship R.E."/>
            <person name="Touchman J.W."/>
        </authorList>
    </citation>
    <scope>NUCLEOTIDE SEQUENCE [LARGE SCALE GENOMIC DNA]</scope>
    <source>
        <strain evidence="4">MBIC 11017</strain>
    </source>
</reference>
<keyword evidence="4" id="KW-1185">Reference proteome</keyword>
<dbReference type="Proteomes" id="UP000000268">
    <property type="component" value="Chromosome"/>
</dbReference>
<dbReference type="AlphaFoldDB" id="B0CEB3"/>
<gene>
    <name evidence="3" type="ordered locus">AM1_0701</name>
</gene>
<accession>B0CEB3</accession>
<dbReference type="RefSeq" id="WP_012161334.1">
    <property type="nucleotide sequence ID" value="NC_009925.1"/>
</dbReference>
<dbReference type="InterPro" id="IPR016024">
    <property type="entry name" value="ARM-type_fold"/>
</dbReference>
<dbReference type="KEGG" id="amr:AM1_0701"/>
<proteinExistence type="predicted"/>
<dbReference type="OrthoDB" id="7915178at2"/>
<dbReference type="SUPFAM" id="SSF140869">
    <property type="entry name" value="GUN4-like"/>
    <property type="match status" value="1"/>
</dbReference>
<dbReference type="PANTHER" id="PTHR34800">
    <property type="entry name" value="TETRAPYRROLE-BINDING PROTEIN, CHLOROPLASTIC"/>
    <property type="match status" value="1"/>
</dbReference>
<evidence type="ECO:0000313" key="4">
    <source>
        <dbReference type="Proteomes" id="UP000000268"/>
    </source>
</evidence>
<dbReference type="InterPro" id="IPR037215">
    <property type="entry name" value="GUN4-like_sf"/>
</dbReference>